<dbReference type="Proteomes" id="UP000515123">
    <property type="component" value="Linkage group 5"/>
</dbReference>
<dbReference type="InterPro" id="IPR050994">
    <property type="entry name" value="At_inactive_RLKs"/>
</dbReference>
<dbReference type="AlphaFoldDB" id="A0A6P5EYW7"/>
<dbReference type="GO" id="GO:0004672">
    <property type="term" value="F:protein kinase activity"/>
    <property type="evidence" value="ECO:0007669"/>
    <property type="project" value="InterPro"/>
</dbReference>
<reference evidence="3" key="2">
    <citation type="submission" date="2025-08" db="UniProtKB">
        <authorList>
            <consortium name="RefSeq"/>
        </authorList>
    </citation>
    <scope>IDENTIFICATION</scope>
    <source>
        <tissue evidence="3">Leaf</tissue>
    </source>
</reference>
<dbReference type="GeneID" id="109710701"/>
<organism evidence="2 3">
    <name type="scientific">Ananas comosus</name>
    <name type="common">Pineapple</name>
    <name type="synonym">Ananas ananas</name>
    <dbReference type="NCBI Taxonomy" id="4615"/>
    <lineage>
        <taxon>Eukaryota</taxon>
        <taxon>Viridiplantae</taxon>
        <taxon>Streptophyta</taxon>
        <taxon>Embryophyta</taxon>
        <taxon>Tracheophyta</taxon>
        <taxon>Spermatophyta</taxon>
        <taxon>Magnoliopsida</taxon>
        <taxon>Liliopsida</taxon>
        <taxon>Poales</taxon>
        <taxon>Bromeliaceae</taxon>
        <taxon>Bromelioideae</taxon>
        <taxon>Ananas</taxon>
    </lineage>
</organism>
<dbReference type="Gene3D" id="1.10.510.10">
    <property type="entry name" value="Transferase(Phosphotransferase) domain 1"/>
    <property type="match status" value="1"/>
</dbReference>
<name>A0A6P5EYW7_ANACO</name>
<dbReference type="InterPro" id="IPR011009">
    <property type="entry name" value="Kinase-like_dom_sf"/>
</dbReference>
<dbReference type="PROSITE" id="PS50011">
    <property type="entry name" value="PROTEIN_KINASE_DOM"/>
    <property type="match status" value="1"/>
</dbReference>
<dbReference type="OrthoDB" id="4062651at2759"/>
<dbReference type="PANTHER" id="PTHR48010">
    <property type="entry name" value="OS05G0588300 PROTEIN"/>
    <property type="match status" value="1"/>
</dbReference>
<evidence type="ECO:0000259" key="1">
    <source>
        <dbReference type="PROSITE" id="PS50011"/>
    </source>
</evidence>
<evidence type="ECO:0000313" key="2">
    <source>
        <dbReference type="Proteomes" id="UP000515123"/>
    </source>
</evidence>
<dbReference type="InterPro" id="IPR000719">
    <property type="entry name" value="Prot_kinase_dom"/>
</dbReference>
<protein>
    <submittedName>
        <fullName evidence="3">Probable leucine-rich repeat receptor-like protein kinase At1g68400</fullName>
    </submittedName>
</protein>
<keyword evidence="2" id="KW-1185">Reference proteome</keyword>
<feature type="domain" description="Protein kinase" evidence="1">
    <location>
        <begin position="1"/>
        <end position="195"/>
    </location>
</feature>
<sequence length="195" mass="21384">MNELFSGNRGPGRTPVDWGLRMQIAAGAARGLAHIHHARRSPKLAHGNVKSTNVLLDKAGNARLADYGLALMVPSAGASRSAGYRPPEAPPADGRRAWATQRGDVYAFGVLLLELLTGRPAASDNAGGGAMDLPTWVQSVVREEWTAEVFDLELMRYPITPQNNFQNQFSIIFFIIFLSYVKSPSHFSSTRQYWS</sequence>
<proteinExistence type="predicted"/>
<accession>A0A6P5EYW7</accession>
<reference evidence="2" key="1">
    <citation type="journal article" date="2015" name="Nat. Genet.">
        <title>The pineapple genome and the evolution of CAM photosynthesis.</title>
        <authorList>
            <person name="Ming R."/>
            <person name="VanBuren R."/>
            <person name="Wai C.M."/>
            <person name="Tang H."/>
            <person name="Schatz M.C."/>
            <person name="Bowers J.E."/>
            <person name="Lyons E."/>
            <person name="Wang M.L."/>
            <person name="Chen J."/>
            <person name="Biggers E."/>
            <person name="Zhang J."/>
            <person name="Huang L."/>
            <person name="Zhang L."/>
            <person name="Miao W."/>
            <person name="Zhang J."/>
            <person name="Ye Z."/>
            <person name="Miao C."/>
            <person name="Lin Z."/>
            <person name="Wang H."/>
            <person name="Zhou H."/>
            <person name="Yim W.C."/>
            <person name="Priest H.D."/>
            <person name="Zheng C."/>
            <person name="Woodhouse M."/>
            <person name="Edger P.P."/>
            <person name="Guyot R."/>
            <person name="Guo H.B."/>
            <person name="Guo H."/>
            <person name="Zheng G."/>
            <person name="Singh R."/>
            <person name="Sharma A."/>
            <person name="Min X."/>
            <person name="Zheng Y."/>
            <person name="Lee H."/>
            <person name="Gurtowski J."/>
            <person name="Sedlazeck F.J."/>
            <person name="Harkess A."/>
            <person name="McKain M.R."/>
            <person name="Liao Z."/>
            <person name="Fang J."/>
            <person name="Liu J."/>
            <person name="Zhang X."/>
            <person name="Zhang Q."/>
            <person name="Hu W."/>
            <person name="Qin Y."/>
            <person name="Wang K."/>
            <person name="Chen L.Y."/>
            <person name="Shirley N."/>
            <person name="Lin Y.R."/>
            <person name="Liu L.Y."/>
            <person name="Hernandez A.G."/>
            <person name="Wright C.L."/>
            <person name="Bulone V."/>
            <person name="Tuskan G.A."/>
            <person name="Heath K."/>
            <person name="Zee F."/>
            <person name="Moore P.H."/>
            <person name="Sunkar R."/>
            <person name="Leebens-Mack J.H."/>
            <person name="Mockler T."/>
            <person name="Bennetzen J.L."/>
            <person name="Freeling M."/>
            <person name="Sankoff D."/>
            <person name="Paterson A.H."/>
            <person name="Zhu X."/>
            <person name="Yang X."/>
            <person name="Smith J.A."/>
            <person name="Cushman J.C."/>
            <person name="Paull R.E."/>
            <person name="Yu Q."/>
        </authorList>
    </citation>
    <scope>NUCLEOTIDE SEQUENCE [LARGE SCALE GENOMIC DNA]</scope>
    <source>
        <strain evidence="2">cv. F153</strain>
    </source>
</reference>
<dbReference type="SUPFAM" id="SSF56112">
    <property type="entry name" value="Protein kinase-like (PK-like)"/>
    <property type="match status" value="1"/>
</dbReference>
<dbReference type="RefSeq" id="XP_020089026.1">
    <property type="nucleotide sequence ID" value="XM_020233437.1"/>
</dbReference>
<dbReference type="Pfam" id="PF00069">
    <property type="entry name" value="Pkinase"/>
    <property type="match status" value="1"/>
</dbReference>
<dbReference type="GO" id="GO:0005524">
    <property type="term" value="F:ATP binding"/>
    <property type="evidence" value="ECO:0007669"/>
    <property type="project" value="InterPro"/>
</dbReference>
<evidence type="ECO:0000313" key="3">
    <source>
        <dbReference type="RefSeq" id="XP_020089026.1"/>
    </source>
</evidence>
<dbReference type="PANTHER" id="PTHR48010:SF90">
    <property type="entry name" value="OS07G0574100 PROTEIN"/>
    <property type="match status" value="1"/>
</dbReference>
<gene>
    <name evidence="3" type="primary">LOC109710701</name>
</gene>